<reference evidence="3" key="2">
    <citation type="submission" date="2021-04" db="EMBL/GenBank/DDBJ databases">
        <authorList>
            <person name="Gilroy R."/>
        </authorList>
    </citation>
    <scope>NUCLEOTIDE SEQUENCE</scope>
    <source>
        <strain evidence="3">ChiHecec2B26-12326</strain>
    </source>
</reference>
<keyword evidence="1" id="KW-0092">Biotin</keyword>
<dbReference type="Proteomes" id="UP000823847">
    <property type="component" value="Unassembled WGS sequence"/>
</dbReference>
<dbReference type="InterPro" id="IPR050709">
    <property type="entry name" value="Biotin_Carboxyl_Carrier/Decarb"/>
</dbReference>
<dbReference type="CDD" id="cd06850">
    <property type="entry name" value="biotinyl_domain"/>
    <property type="match status" value="1"/>
</dbReference>
<dbReference type="InterPro" id="IPR000089">
    <property type="entry name" value="Biotin_lipoyl"/>
</dbReference>
<dbReference type="PANTHER" id="PTHR45266:SF3">
    <property type="entry name" value="OXALOACETATE DECARBOXYLASE ALPHA CHAIN"/>
    <property type="match status" value="1"/>
</dbReference>
<dbReference type="PROSITE" id="PS50968">
    <property type="entry name" value="BIOTINYL_LIPOYL"/>
    <property type="match status" value="1"/>
</dbReference>
<accession>A0A9D1XPU5</accession>
<comment type="caution">
    <text evidence="3">The sequence shown here is derived from an EMBL/GenBank/DDBJ whole genome shotgun (WGS) entry which is preliminary data.</text>
</comment>
<dbReference type="EMBL" id="DXEN01000010">
    <property type="protein sequence ID" value="HIX85353.1"/>
    <property type="molecule type" value="Genomic_DNA"/>
</dbReference>
<evidence type="ECO:0000256" key="1">
    <source>
        <dbReference type="ARBA" id="ARBA00023267"/>
    </source>
</evidence>
<name>A0A9D1XPU5_9BACT</name>
<sequence>MEKKLQHKPEEYVDFVVTARKYKTLLTEKYKNRSVWHKPVAGEVISHLPGTIIQIMVEVGQPVEAGQLLLIHEAMKMQNRVVAPVAGVVAEINVHEGESITKNHLMVKINPR</sequence>
<dbReference type="Pfam" id="PF00364">
    <property type="entry name" value="Biotin_lipoyl"/>
    <property type="match status" value="1"/>
</dbReference>
<evidence type="ECO:0000259" key="2">
    <source>
        <dbReference type="PROSITE" id="PS50968"/>
    </source>
</evidence>
<gene>
    <name evidence="3" type="ORF">H9848_01925</name>
</gene>
<organism evidence="3 4">
    <name type="scientific">Candidatus Parabacteroides intestinigallinarum</name>
    <dbReference type="NCBI Taxonomy" id="2838722"/>
    <lineage>
        <taxon>Bacteria</taxon>
        <taxon>Pseudomonadati</taxon>
        <taxon>Bacteroidota</taxon>
        <taxon>Bacteroidia</taxon>
        <taxon>Bacteroidales</taxon>
        <taxon>Tannerellaceae</taxon>
        <taxon>Parabacteroides</taxon>
    </lineage>
</organism>
<protein>
    <submittedName>
        <fullName evidence="3">Acetyl-CoA carboxylase biotin carboxyl carrier protein subunit</fullName>
    </submittedName>
</protein>
<reference evidence="3" key="1">
    <citation type="journal article" date="2021" name="PeerJ">
        <title>Extensive microbial diversity within the chicken gut microbiome revealed by metagenomics and culture.</title>
        <authorList>
            <person name="Gilroy R."/>
            <person name="Ravi A."/>
            <person name="Getino M."/>
            <person name="Pursley I."/>
            <person name="Horton D.L."/>
            <person name="Alikhan N.F."/>
            <person name="Baker D."/>
            <person name="Gharbi K."/>
            <person name="Hall N."/>
            <person name="Watson M."/>
            <person name="Adriaenssens E.M."/>
            <person name="Foster-Nyarko E."/>
            <person name="Jarju S."/>
            <person name="Secka A."/>
            <person name="Antonio M."/>
            <person name="Oren A."/>
            <person name="Chaudhuri R.R."/>
            <person name="La Ragione R."/>
            <person name="Hildebrand F."/>
            <person name="Pallen M.J."/>
        </authorList>
    </citation>
    <scope>NUCLEOTIDE SEQUENCE</scope>
    <source>
        <strain evidence="3">ChiHecec2B26-12326</strain>
    </source>
</reference>
<feature type="domain" description="Lipoyl-binding" evidence="2">
    <location>
        <begin position="35"/>
        <end position="110"/>
    </location>
</feature>
<dbReference type="Gene3D" id="2.40.50.100">
    <property type="match status" value="1"/>
</dbReference>
<evidence type="ECO:0000313" key="3">
    <source>
        <dbReference type="EMBL" id="HIX85353.1"/>
    </source>
</evidence>
<dbReference type="FunFam" id="2.40.50.100:FF:000003">
    <property type="entry name" value="Acetyl-CoA carboxylase biotin carboxyl carrier protein"/>
    <property type="match status" value="1"/>
</dbReference>
<evidence type="ECO:0000313" key="4">
    <source>
        <dbReference type="Proteomes" id="UP000823847"/>
    </source>
</evidence>
<proteinExistence type="predicted"/>
<dbReference type="AlphaFoldDB" id="A0A9D1XPU5"/>
<dbReference type="PANTHER" id="PTHR45266">
    <property type="entry name" value="OXALOACETATE DECARBOXYLASE ALPHA CHAIN"/>
    <property type="match status" value="1"/>
</dbReference>
<dbReference type="InterPro" id="IPR011053">
    <property type="entry name" value="Single_hybrid_motif"/>
</dbReference>
<dbReference type="SUPFAM" id="SSF51230">
    <property type="entry name" value="Single hybrid motif"/>
    <property type="match status" value="1"/>
</dbReference>